<dbReference type="GeneID" id="108666703"/>
<dbReference type="OrthoDB" id="7331812at2759"/>
<keyword evidence="2" id="KW-1185">Reference proteome</keyword>
<protein>
    <submittedName>
        <fullName evidence="3">Uncharacterized protein LOC108666703</fullName>
    </submittedName>
</protein>
<dbReference type="RefSeq" id="XP_018009108.1">
    <property type="nucleotide sequence ID" value="XM_018153619.1"/>
</dbReference>
<sequence>MSVDKCENSRICGKHFSTLQYNQDFRFELCGIKRGNNYRNLKEDATADQHLPATLLNGSMQFETKSSRVVRLERRGLKRLAQEILDNDENEAPAKRRARHSIALCSTAPPVAQHYYFSPLDHLCNKVTGEPLQPTSGPLPTSSNELPKKTTYALPLKPACKRLPEPTISPLPVPSLEHLSGQPLTPIPGPSNEPLPEPSQ</sequence>
<evidence type="ECO:0000256" key="1">
    <source>
        <dbReference type="SAM" id="MobiDB-lite"/>
    </source>
</evidence>
<accession>A0A8B7N753</accession>
<name>A0A8B7N753_HYAAZ</name>
<dbReference type="KEGG" id="hazt:108666703"/>
<gene>
    <name evidence="3" type="primary">LOC108666703</name>
</gene>
<evidence type="ECO:0000313" key="2">
    <source>
        <dbReference type="Proteomes" id="UP000694843"/>
    </source>
</evidence>
<proteinExistence type="predicted"/>
<feature type="region of interest" description="Disordered" evidence="1">
    <location>
        <begin position="157"/>
        <end position="200"/>
    </location>
</feature>
<evidence type="ECO:0000313" key="3">
    <source>
        <dbReference type="RefSeq" id="XP_018009108.1"/>
    </source>
</evidence>
<organism evidence="2 3">
    <name type="scientific">Hyalella azteca</name>
    <name type="common">Amphipod</name>
    <dbReference type="NCBI Taxonomy" id="294128"/>
    <lineage>
        <taxon>Eukaryota</taxon>
        <taxon>Metazoa</taxon>
        <taxon>Ecdysozoa</taxon>
        <taxon>Arthropoda</taxon>
        <taxon>Crustacea</taxon>
        <taxon>Multicrustacea</taxon>
        <taxon>Malacostraca</taxon>
        <taxon>Eumalacostraca</taxon>
        <taxon>Peracarida</taxon>
        <taxon>Amphipoda</taxon>
        <taxon>Senticaudata</taxon>
        <taxon>Talitrida</taxon>
        <taxon>Talitroidea</taxon>
        <taxon>Hyalellidae</taxon>
        <taxon>Hyalella</taxon>
    </lineage>
</organism>
<dbReference type="Proteomes" id="UP000694843">
    <property type="component" value="Unplaced"/>
</dbReference>
<dbReference type="AlphaFoldDB" id="A0A8B7N753"/>
<reference evidence="3" key="1">
    <citation type="submission" date="2025-08" db="UniProtKB">
        <authorList>
            <consortium name="RefSeq"/>
        </authorList>
    </citation>
    <scope>IDENTIFICATION</scope>
    <source>
        <tissue evidence="3">Whole organism</tissue>
    </source>
</reference>
<feature type="compositionally biased region" description="Pro residues" evidence="1">
    <location>
        <begin position="185"/>
        <end position="200"/>
    </location>
</feature>